<dbReference type="InterPro" id="IPR036390">
    <property type="entry name" value="WH_DNA-bd_sf"/>
</dbReference>
<reference evidence="6 8" key="2">
    <citation type="submission" date="2018-01" db="EMBL/GenBank/DDBJ databases">
        <authorList>
            <person name="Clerissi C."/>
        </authorList>
    </citation>
    <scope>NUCLEOTIDE SEQUENCE</scope>
    <source>
        <strain evidence="6">Cupriavidus oxalaticus LMG 2235</strain>
        <plasmid evidence="8">co2235_mp</plasmid>
    </source>
</reference>
<evidence type="ECO:0000259" key="5">
    <source>
        <dbReference type="PROSITE" id="PS50931"/>
    </source>
</evidence>
<dbReference type="AlphaFoldDB" id="A0A375GCP8"/>
<dbReference type="Gene3D" id="3.40.190.290">
    <property type="match status" value="1"/>
</dbReference>
<accession>A0A375GCP8</accession>
<organism evidence="6 8">
    <name type="scientific">Cupriavidus oxalaticus</name>
    <dbReference type="NCBI Taxonomy" id="96344"/>
    <lineage>
        <taxon>Bacteria</taxon>
        <taxon>Pseudomonadati</taxon>
        <taxon>Pseudomonadota</taxon>
        <taxon>Betaproteobacteria</taxon>
        <taxon>Burkholderiales</taxon>
        <taxon>Burkholderiaceae</taxon>
        <taxon>Cupriavidus</taxon>
    </lineage>
</organism>
<dbReference type="PANTHER" id="PTHR30537:SF5">
    <property type="entry name" value="HTH-TYPE TRANSCRIPTIONAL ACTIVATOR TTDR-RELATED"/>
    <property type="match status" value="1"/>
</dbReference>
<dbReference type="Pfam" id="PF03466">
    <property type="entry name" value="LysR_substrate"/>
    <property type="match status" value="1"/>
</dbReference>
<evidence type="ECO:0000256" key="2">
    <source>
        <dbReference type="ARBA" id="ARBA00023015"/>
    </source>
</evidence>
<gene>
    <name evidence="7" type="ORF">CO2235_MP10284</name>
    <name evidence="6" type="ORF">CO2235_U1010147</name>
</gene>
<dbReference type="Pfam" id="PF00126">
    <property type="entry name" value="HTH_1"/>
    <property type="match status" value="1"/>
</dbReference>
<protein>
    <submittedName>
        <fullName evidence="6">LysR family transcriptional regulator</fullName>
    </submittedName>
</protein>
<dbReference type="FunFam" id="1.10.10.10:FF:000001">
    <property type="entry name" value="LysR family transcriptional regulator"/>
    <property type="match status" value="1"/>
</dbReference>
<dbReference type="PANTHER" id="PTHR30537">
    <property type="entry name" value="HTH-TYPE TRANSCRIPTIONAL REGULATOR"/>
    <property type="match status" value="1"/>
</dbReference>
<dbReference type="CDD" id="cd08422">
    <property type="entry name" value="PBP2_CrgA_like"/>
    <property type="match status" value="1"/>
</dbReference>
<comment type="similarity">
    <text evidence="1">Belongs to the LysR transcriptional regulatory family.</text>
</comment>
<dbReference type="Proteomes" id="UP000256862">
    <property type="component" value="Plasmid CO2235_mp"/>
</dbReference>
<dbReference type="GO" id="GO:0043565">
    <property type="term" value="F:sequence-specific DNA binding"/>
    <property type="evidence" value="ECO:0007669"/>
    <property type="project" value="TreeGrafter"/>
</dbReference>
<keyword evidence="3" id="KW-0238">DNA-binding</keyword>
<dbReference type="InterPro" id="IPR036388">
    <property type="entry name" value="WH-like_DNA-bd_sf"/>
</dbReference>
<dbReference type="GO" id="GO:0003700">
    <property type="term" value="F:DNA-binding transcription factor activity"/>
    <property type="evidence" value="ECO:0007669"/>
    <property type="project" value="InterPro"/>
</dbReference>
<dbReference type="InterPro" id="IPR000847">
    <property type="entry name" value="LysR_HTH_N"/>
</dbReference>
<name>A0A375GCP8_9BURK</name>
<dbReference type="SUPFAM" id="SSF46785">
    <property type="entry name" value="Winged helix' DNA-binding domain"/>
    <property type="match status" value="1"/>
</dbReference>
<evidence type="ECO:0000313" key="8">
    <source>
        <dbReference type="Proteomes" id="UP000256862"/>
    </source>
</evidence>
<dbReference type="GO" id="GO:0006351">
    <property type="term" value="P:DNA-templated transcription"/>
    <property type="evidence" value="ECO:0007669"/>
    <property type="project" value="TreeGrafter"/>
</dbReference>
<reference evidence="8" key="1">
    <citation type="submission" date="2018-01" db="EMBL/GenBank/DDBJ databases">
        <authorList>
            <person name="Gaut B.S."/>
            <person name="Morton B.R."/>
            <person name="Clegg M.T."/>
            <person name="Duvall M.R."/>
        </authorList>
    </citation>
    <scope>NUCLEOTIDE SEQUENCE [LARGE SCALE GENOMIC DNA]</scope>
</reference>
<dbReference type="PROSITE" id="PS50931">
    <property type="entry name" value="HTH_LYSR"/>
    <property type="match status" value="1"/>
</dbReference>
<keyword evidence="2" id="KW-0805">Transcription regulation</keyword>
<evidence type="ECO:0000256" key="4">
    <source>
        <dbReference type="ARBA" id="ARBA00023163"/>
    </source>
</evidence>
<dbReference type="EMBL" id="OGUS01000132">
    <property type="protein sequence ID" value="SPC17989.1"/>
    <property type="molecule type" value="Genomic_DNA"/>
</dbReference>
<dbReference type="Gene3D" id="1.10.10.10">
    <property type="entry name" value="Winged helix-like DNA-binding domain superfamily/Winged helix DNA-binding domain"/>
    <property type="match status" value="1"/>
</dbReference>
<proteinExistence type="inferred from homology"/>
<geneLocation type="plasmid" evidence="8">
    <name>co2235_mp</name>
</geneLocation>
<evidence type="ECO:0000256" key="3">
    <source>
        <dbReference type="ARBA" id="ARBA00023125"/>
    </source>
</evidence>
<dbReference type="EMBL" id="OGUS01000004">
    <property type="protein sequence ID" value="SPC05193.1"/>
    <property type="molecule type" value="Genomic_DNA"/>
</dbReference>
<dbReference type="SUPFAM" id="SSF53850">
    <property type="entry name" value="Periplasmic binding protein-like II"/>
    <property type="match status" value="1"/>
</dbReference>
<evidence type="ECO:0000256" key="1">
    <source>
        <dbReference type="ARBA" id="ARBA00009437"/>
    </source>
</evidence>
<evidence type="ECO:0000313" key="7">
    <source>
        <dbReference type="EMBL" id="SPC17989.1"/>
    </source>
</evidence>
<feature type="domain" description="HTH lysR-type" evidence="5">
    <location>
        <begin position="22"/>
        <end position="79"/>
    </location>
</feature>
<evidence type="ECO:0000313" key="6">
    <source>
        <dbReference type="EMBL" id="SPC05193.1"/>
    </source>
</evidence>
<sequence length="335" mass="36705">MKCHGIDVAINGGCMRKDNVEELWEHLHWLVVLHQQGSFSKAAARLGVSKASMSQHIADLEKAAGIALVQRTTRSATLTDAGRQLVESMRGAFEQIATGYANVRDLAGVPRGFLRVTAPVAFSRQQLVPRLPDFLRRYPQIQLELDMSDRLRPLAQEGFDIAVRHTSVPPETHVAWTLAATRVVLVASRAYLRSRGAPETPQALADHACLHYPRLQGMATWTFVPAVAEPNATHADPVTVPVAGPFAVNNSEALRDAAIEGLGIALLPDFSAQSALETGRLVEILPQWRSTGAFGDWLYAIRPYSAHASRVSQVFVDYLRETFSQGFTSTPPKLI</sequence>
<dbReference type="InterPro" id="IPR058163">
    <property type="entry name" value="LysR-type_TF_proteobact-type"/>
</dbReference>
<keyword evidence="4" id="KW-0804">Transcription</keyword>
<comment type="caution">
    <text evidence="6">The sequence shown here is derived from an EMBL/GenBank/DDBJ whole genome shotgun (WGS) entry which is preliminary data.</text>
</comment>
<dbReference type="InterPro" id="IPR005119">
    <property type="entry name" value="LysR_subst-bd"/>
</dbReference>